<organism evidence="1 2">
    <name type="scientific">Siccirubricoccus soli</name>
    <dbReference type="NCBI Taxonomy" id="2899147"/>
    <lineage>
        <taxon>Bacteria</taxon>
        <taxon>Pseudomonadati</taxon>
        <taxon>Pseudomonadota</taxon>
        <taxon>Alphaproteobacteria</taxon>
        <taxon>Acetobacterales</taxon>
        <taxon>Roseomonadaceae</taxon>
        <taxon>Siccirubricoccus</taxon>
    </lineage>
</organism>
<comment type="caution">
    <text evidence="1">The sequence shown here is derived from an EMBL/GenBank/DDBJ whole genome shotgun (WGS) entry which is preliminary data.</text>
</comment>
<evidence type="ECO:0008006" key="3">
    <source>
        <dbReference type="Google" id="ProtNLM"/>
    </source>
</evidence>
<dbReference type="Proteomes" id="UP001523392">
    <property type="component" value="Unassembled WGS sequence"/>
</dbReference>
<reference evidence="1 2" key="1">
    <citation type="submission" date="2021-12" db="EMBL/GenBank/DDBJ databases">
        <title>Siccirubricoccus leaddurans sp. nov., a high concentration Zn2+ tolerance bacterium.</title>
        <authorList>
            <person name="Cao Y."/>
        </authorList>
    </citation>
    <scope>NUCLEOTIDE SEQUENCE [LARGE SCALE GENOMIC DNA]</scope>
    <source>
        <strain evidence="1 2">KC 17139</strain>
    </source>
</reference>
<keyword evidence="2" id="KW-1185">Reference proteome</keyword>
<sequence length="207" mass="23011">MKTSIRSAQSVCPIPIEDLQRHAFVDDITDEDLIAARGLAATQAVENYLNRYLINRPVTWTLSTDELGSHPLASNGIRSNFIGMFVQPYRGWIELARPASTVSAVQWLLWDNAPESLQTSDYAVDVDSEPARIRLLKLPSLTANIRGLKVEFTSGYGDDATAIPEPIKHAVKLIFTSLNENRGDTDFKLISEAVESLLSPYRLTFFG</sequence>
<accession>A0ABT1D1A0</accession>
<protein>
    <recommendedName>
        <fullName evidence="3">Phage gp6-like head-tail connector protein</fullName>
    </recommendedName>
</protein>
<gene>
    <name evidence="1" type="ORF">JYK14_01270</name>
</gene>
<dbReference type="Gene3D" id="1.10.3230.30">
    <property type="entry name" value="Phage gp6-like head-tail connector protein"/>
    <property type="match status" value="1"/>
</dbReference>
<dbReference type="InterPro" id="IPR011738">
    <property type="entry name" value="Phage_CHP"/>
</dbReference>
<evidence type="ECO:0000313" key="2">
    <source>
        <dbReference type="Proteomes" id="UP001523392"/>
    </source>
</evidence>
<dbReference type="CDD" id="cd08054">
    <property type="entry name" value="gp6"/>
    <property type="match status" value="1"/>
</dbReference>
<dbReference type="RefSeq" id="WP_252951399.1">
    <property type="nucleotide sequence ID" value="NZ_JAFIRR010000008.1"/>
</dbReference>
<proteinExistence type="predicted"/>
<dbReference type="NCBIfam" id="TIGR02215">
    <property type="entry name" value="phage_chp_gp8"/>
    <property type="match status" value="1"/>
</dbReference>
<name>A0ABT1D1A0_9PROT</name>
<dbReference type="EMBL" id="JAFIRR010000008">
    <property type="protein sequence ID" value="MCO6414810.1"/>
    <property type="molecule type" value="Genomic_DNA"/>
</dbReference>
<evidence type="ECO:0000313" key="1">
    <source>
        <dbReference type="EMBL" id="MCO6414810.1"/>
    </source>
</evidence>